<evidence type="ECO:0000313" key="2">
    <source>
        <dbReference type="Proteomes" id="UP000604046"/>
    </source>
</evidence>
<comment type="caution">
    <text evidence="1">The sequence shown here is derived from an EMBL/GenBank/DDBJ whole genome shotgun (WGS) entry which is preliminary data.</text>
</comment>
<reference evidence="1" key="1">
    <citation type="submission" date="2021-02" db="EMBL/GenBank/DDBJ databases">
        <authorList>
            <person name="Dougan E. K."/>
            <person name="Rhodes N."/>
            <person name="Thang M."/>
            <person name="Chan C."/>
        </authorList>
    </citation>
    <scope>NUCLEOTIDE SEQUENCE</scope>
</reference>
<dbReference type="OrthoDB" id="410323at2759"/>
<protein>
    <submittedName>
        <fullName evidence="1">Uncharacterized protein</fullName>
    </submittedName>
</protein>
<dbReference type="EMBL" id="CAJNDS010002097">
    <property type="protein sequence ID" value="CAE7324464.1"/>
    <property type="molecule type" value="Genomic_DNA"/>
</dbReference>
<evidence type="ECO:0000313" key="1">
    <source>
        <dbReference type="EMBL" id="CAE7324464.1"/>
    </source>
</evidence>
<keyword evidence="2" id="KW-1185">Reference proteome</keyword>
<dbReference type="AlphaFoldDB" id="A0A812NMZ3"/>
<name>A0A812NMZ3_9DINO</name>
<dbReference type="SUPFAM" id="SSF53474">
    <property type="entry name" value="alpha/beta-Hydrolases"/>
    <property type="match status" value="1"/>
</dbReference>
<dbReference type="InterPro" id="IPR029058">
    <property type="entry name" value="AB_hydrolase_fold"/>
</dbReference>
<organism evidence="1 2">
    <name type="scientific">Symbiodinium natans</name>
    <dbReference type="NCBI Taxonomy" id="878477"/>
    <lineage>
        <taxon>Eukaryota</taxon>
        <taxon>Sar</taxon>
        <taxon>Alveolata</taxon>
        <taxon>Dinophyceae</taxon>
        <taxon>Suessiales</taxon>
        <taxon>Symbiodiniaceae</taxon>
        <taxon>Symbiodinium</taxon>
    </lineage>
</organism>
<dbReference type="Gene3D" id="3.40.50.1820">
    <property type="entry name" value="alpha/beta hydrolase"/>
    <property type="match status" value="1"/>
</dbReference>
<gene>
    <name evidence="1" type="ORF">SNAT2548_LOCUS16990</name>
</gene>
<accession>A0A812NMZ3</accession>
<sequence>MINPHLTPVQFPRYSSCGGCAEGNKTDAELAECVHPCFNLSFILEWERFAAENGYKLVYFPSRPGPKDEAPVNISAWWLPAPDRAGRPAPRVVAFHGMSSNNNHCGVQSTCYLLRSIGFSCLALSARDCGLSGASTHPTVGSWGYDYHLDALGAWDYAVGDPEGLLGGSLPPAQVGIMGFSKGALESAIAFGLEPRIPGAWLDSGPFGGLFGMTHDVVSGIFGPVLGDPFARIVFAFSILASGHRVDNYDPLALMSNCTVGSRRQVMIAHSSLDQTVPVAYAGEAVKVLSGLPGCYEVSSFTPPEFCNGETHHQEMWEFPDDTRSKLCHFWSRTFVRDPADCRLDSLGEPKW</sequence>
<proteinExistence type="predicted"/>
<dbReference type="Proteomes" id="UP000604046">
    <property type="component" value="Unassembled WGS sequence"/>
</dbReference>